<proteinExistence type="predicted"/>
<protein>
    <submittedName>
        <fullName evidence="2">Uncharacterized protein</fullName>
    </submittedName>
</protein>
<evidence type="ECO:0000313" key="2">
    <source>
        <dbReference type="EMBL" id="GGN46492.1"/>
    </source>
</evidence>
<feature type="region of interest" description="Disordered" evidence="1">
    <location>
        <begin position="38"/>
        <end position="69"/>
    </location>
</feature>
<organism evidence="2 3">
    <name type="scientific">Deinococcus daejeonensis</name>
    <dbReference type="NCBI Taxonomy" id="1007098"/>
    <lineage>
        <taxon>Bacteria</taxon>
        <taxon>Thermotogati</taxon>
        <taxon>Deinococcota</taxon>
        <taxon>Deinococci</taxon>
        <taxon>Deinococcales</taxon>
        <taxon>Deinococcaceae</taxon>
        <taxon>Deinococcus</taxon>
    </lineage>
</organism>
<feature type="compositionally biased region" description="Polar residues" evidence="1">
    <location>
        <begin position="55"/>
        <end position="69"/>
    </location>
</feature>
<name>A0ABQ2JHE0_9DEIO</name>
<keyword evidence="3" id="KW-1185">Reference proteome</keyword>
<comment type="caution">
    <text evidence="2">The sequence shown here is derived from an EMBL/GenBank/DDBJ whole genome shotgun (WGS) entry which is preliminary data.</text>
</comment>
<reference evidence="3" key="1">
    <citation type="journal article" date="2019" name="Int. J. Syst. Evol. Microbiol.">
        <title>The Global Catalogue of Microorganisms (GCM) 10K type strain sequencing project: providing services to taxonomists for standard genome sequencing and annotation.</title>
        <authorList>
            <consortium name="The Broad Institute Genomics Platform"/>
            <consortium name="The Broad Institute Genome Sequencing Center for Infectious Disease"/>
            <person name="Wu L."/>
            <person name="Ma J."/>
        </authorList>
    </citation>
    <scope>NUCLEOTIDE SEQUENCE [LARGE SCALE GENOMIC DNA]</scope>
    <source>
        <strain evidence="3">JCM 16918</strain>
    </source>
</reference>
<dbReference type="EMBL" id="BMOR01000033">
    <property type="protein sequence ID" value="GGN46492.1"/>
    <property type="molecule type" value="Genomic_DNA"/>
</dbReference>
<evidence type="ECO:0000256" key="1">
    <source>
        <dbReference type="SAM" id="MobiDB-lite"/>
    </source>
</evidence>
<gene>
    <name evidence="2" type="ORF">GCM10010842_37070</name>
</gene>
<dbReference type="Proteomes" id="UP000645517">
    <property type="component" value="Unassembled WGS sequence"/>
</dbReference>
<accession>A0ABQ2JHE0</accession>
<sequence length="69" mass="7074">MGRLNVGLAGGADRHAGAARVLHGEEFFDVSATADGDEQVGSVQGDAQGCGTEFDQGQTLPSLEFHSTP</sequence>
<evidence type="ECO:0000313" key="3">
    <source>
        <dbReference type="Proteomes" id="UP000645517"/>
    </source>
</evidence>